<keyword evidence="2" id="KW-1185">Reference proteome</keyword>
<proteinExistence type="predicted"/>
<name>A0ABD3DDX9_9LAMI</name>
<dbReference type="Proteomes" id="UP001632038">
    <property type="component" value="Unassembled WGS sequence"/>
</dbReference>
<evidence type="ECO:0000313" key="2">
    <source>
        <dbReference type="Proteomes" id="UP001632038"/>
    </source>
</evidence>
<organism evidence="1 2">
    <name type="scientific">Castilleja foliolosa</name>
    <dbReference type="NCBI Taxonomy" id="1961234"/>
    <lineage>
        <taxon>Eukaryota</taxon>
        <taxon>Viridiplantae</taxon>
        <taxon>Streptophyta</taxon>
        <taxon>Embryophyta</taxon>
        <taxon>Tracheophyta</taxon>
        <taxon>Spermatophyta</taxon>
        <taxon>Magnoliopsida</taxon>
        <taxon>eudicotyledons</taxon>
        <taxon>Gunneridae</taxon>
        <taxon>Pentapetalae</taxon>
        <taxon>asterids</taxon>
        <taxon>lamiids</taxon>
        <taxon>Lamiales</taxon>
        <taxon>Orobanchaceae</taxon>
        <taxon>Pedicularideae</taxon>
        <taxon>Castillejinae</taxon>
        <taxon>Castilleja</taxon>
    </lineage>
</organism>
<comment type="caution">
    <text evidence="1">The sequence shown here is derived from an EMBL/GenBank/DDBJ whole genome shotgun (WGS) entry which is preliminary data.</text>
</comment>
<reference evidence="2" key="1">
    <citation type="journal article" date="2024" name="IScience">
        <title>Strigolactones Initiate the Formation of Haustorium-like Structures in Castilleja.</title>
        <authorList>
            <person name="Buerger M."/>
            <person name="Peterson D."/>
            <person name="Chory J."/>
        </authorList>
    </citation>
    <scope>NUCLEOTIDE SEQUENCE [LARGE SCALE GENOMIC DNA]</scope>
</reference>
<sequence>MLSCNRLDKNVVEAFRYLVFQDLNCLIPRKDLSGISISPWGIKIAWQVKRNSPLNHAHLS</sequence>
<protein>
    <submittedName>
        <fullName evidence="1">Uncharacterized protein</fullName>
    </submittedName>
</protein>
<dbReference type="AlphaFoldDB" id="A0ABD3DDX9"/>
<evidence type="ECO:0000313" key="1">
    <source>
        <dbReference type="EMBL" id="KAL3639146.1"/>
    </source>
</evidence>
<gene>
    <name evidence="1" type="ORF">CASFOL_017053</name>
</gene>
<dbReference type="EMBL" id="JAVIJP010000018">
    <property type="protein sequence ID" value="KAL3639146.1"/>
    <property type="molecule type" value="Genomic_DNA"/>
</dbReference>
<accession>A0ABD3DDX9</accession>